<accession>A0ABV3DBK6</accession>
<evidence type="ECO:0000313" key="3">
    <source>
        <dbReference type="Proteomes" id="UP001551482"/>
    </source>
</evidence>
<dbReference type="RefSeq" id="WP_358348539.1">
    <property type="nucleotide sequence ID" value="NZ_JBEZFP010000005.1"/>
</dbReference>
<proteinExistence type="predicted"/>
<dbReference type="EMBL" id="JBEZFP010000005">
    <property type="protein sequence ID" value="MEU8132549.1"/>
    <property type="molecule type" value="Genomic_DNA"/>
</dbReference>
<keyword evidence="3" id="KW-1185">Reference proteome</keyword>
<protein>
    <submittedName>
        <fullName evidence="2">Acyl carrier protein</fullName>
    </submittedName>
</protein>
<organism evidence="2 3">
    <name type="scientific">Streptodolium elevatio</name>
    <dbReference type="NCBI Taxonomy" id="3157996"/>
    <lineage>
        <taxon>Bacteria</taxon>
        <taxon>Bacillati</taxon>
        <taxon>Actinomycetota</taxon>
        <taxon>Actinomycetes</taxon>
        <taxon>Kitasatosporales</taxon>
        <taxon>Streptomycetaceae</taxon>
        <taxon>Streptodolium</taxon>
    </lineage>
</organism>
<sequence length="134" mass="13859">MSTRTAEALAETGTARETETAASTASGTPGGGTAADAILADVVGLLVEVVGDEILVATAIGRDSAFNEDLAVESIEFVALAEKLEARYGARVDFMAFLSELEMDEILTMTVGTLVDHIAAQLGDERPDNAVGEV</sequence>
<dbReference type="InterPro" id="IPR036736">
    <property type="entry name" value="ACP-like_sf"/>
</dbReference>
<dbReference type="Gene3D" id="1.10.1200.10">
    <property type="entry name" value="ACP-like"/>
    <property type="match status" value="1"/>
</dbReference>
<feature type="compositionally biased region" description="Low complexity" evidence="1">
    <location>
        <begin position="1"/>
        <end position="13"/>
    </location>
</feature>
<dbReference type="Proteomes" id="UP001551482">
    <property type="component" value="Unassembled WGS sequence"/>
</dbReference>
<dbReference type="SUPFAM" id="SSF47336">
    <property type="entry name" value="ACP-like"/>
    <property type="match status" value="1"/>
</dbReference>
<evidence type="ECO:0000256" key="1">
    <source>
        <dbReference type="SAM" id="MobiDB-lite"/>
    </source>
</evidence>
<reference evidence="2 3" key="1">
    <citation type="submission" date="2024-06" db="EMBL/GenBank/DDBJ databases">
        <title>The Natural Products Discovery Center: Release of the First 8490 Sequenced Strains for Exploring Actinobacteria Biosynthetic Diversity.</title>
        <authorList>
            <person name="Kalkreuter E."/>
            <person name="Kautsar S.A."/>
            <person name="Yang D."/>
            <person name="Bader C.D."/>
            <person name="Teijaro C.N."/>
            <person name="Fluegel L."/>
            <person name="Davis C.M."/>
            <person name="Simpson J.R."/>
            <person name="Lauterbach L."/>
            <person name="Steele A.D."/>
            <person name="Gui C."/>
            <person name="Meng S."/>
            <person name="Li G."/>
            <person name="Viehrig K."/>
            <person name="Ye F."/>
            <person name="Su P."/>
            <person name="Kiefer A.F."/>
            <person name="Nichols A."/>
            <person name="Cepeda A.J."/>
            <person name="Yan W."/>
            <person name="Fan B."/>
            <person name="Jiang Y."/>
            <person name="Adhikari A."/>
            <person name="Zheng C.-J."/>
            <person name="Schuster L."/>
            <person name="Cowan T.M."/>
            <person name="Smanski M.J."/>
            <person name="Chevrette M.G."/>
            <person name="De Carvalho L.P.S."/>
            <person name="Shen B."/>
        </authorList>
    </citation>
    <scope>NUCLEOTIDE SEQUENCE [LARGE SCALE GENOMIC DNA]</scope>
    <source>
        <strain evidence="2 3">NPDC048946</strain>
    </source>
</reference>
<evidence type="ECO:0000313" key="2">
    <source>
        <dbReference type="EMBL" id="MEU8132549.1"/>
    </source>
</evidence>
<name>A0ABV3DBK6_9ACTN</name>
<comment type="caution">
    <text evidence="2">The sequence shown here is derived from an EMBL/GenBank/DDBJ whole genome shotgun (WGS) entry which is preliminary data.</text>
</comment>
<feature type="region of interest" description="Disordered" evidence="1">
    <location>
        <begin position="1"/>
        <end position="30"/>
    </location>
</feature>
<gene>
    <name evidence="2" type="ORF">AB0C36_03485</name>
</gene>